<dbReference type="PANTHER" id="PTHR11806">
    <property type="entry name" value="GLUCOSE INHIBITED DIVISION PROTEIN A"/>
    <property type="match status" value="1"/>
</dbReference>
<organism evidence="8 9">
    <name type="scientific">Kuraishia capsulata CBS 1993</name>
    <dbReference type="NCBI Taxonomy" id="1382522"/>
    <lineage>
        <taxon>Eukaryota</taxon>
        <taxon>Fungi</taxon>
        <taxon>Dikarya</taxon>
        <taxon>Ascomycota</taxon>
        <taxon>Saccharomycotina</taxon>
        <taxon>Pichiomycetes</taxon>
        <taxon>Pichiales</taxon>
        <taxon>Pichiaceae</taxon>
        <taxon>Kuraishia</taxon>
    </lineage>
</organism>
<accession>W6MLD6</accession>
<dbReference type="AlphaFoldDB" id="W6MLD6"/>
<dbReference type="FunFam" id="3.50.50.60:FF:000002">
    <property type="entry name" value="tRNA uridine 5-carboxymethylaminomethyl modification enzyme MnmG"/>
    <property type="match status" value="1"/>
</dbReference>
<comment type="function">
    <text evidence="6">Component of the MSS1-MTO1 complex that catalyzes the 5-carboxymethylaminomethyluridine (cmnm(5)U) modification at the 34th wobble position (U34) of mitochondrial tRNAs.</text>
</comment>
<dbReference type="SMART" id="SM01228">
    <property type="entry name" value="GIDA_assoc_3"/>
    <property type="match status" value="1"/>
</dbReference>
<gene>
    <name evidence="8" type="ORF">KUCA_T00003292001</name>
</gene>
<comment type="similarity">
    <text evidence="2">Belongs to the MnmG family.</text>
</comment>
<evidence type="ECO:0000256" key="6">
    <source>
        <dbReference type="ARBA" id="ARBA00054993"/>
    </source>
</evidence>
<dbReference type="Gene3D" id="3.50.50.60">
    <property type="entry name" value="FAD/NAD(P)-binding domain"/>
    <property type="match status" value="2"/>
</dbReference>
<comment type="cofactor">
    <cofactor evidence="1">
        <name>FAD</name>
        <dbReference type="ChEBI" id="CHEBI:57692"/>
    </cofactor>
</comment>
<dbReference type="Pfam" id="PF21680">
    <property type="entry name" value="GIDA_C_1st"/>
    <property type="match status" value="1"/>
</dbReference>
<dbReference type="InterPro" id="IPR002218">
    <property type="entry name" value="MnmG-rel"/>
</dbReference>
<evidence type="ECO:0000256" key="4">
    <source>
        <dbReference type="ARBA" id="ARBA00022694"/>
    </source>
</evidence>
<reference evidence="8" key="2">
    <citation type="submission" date="2014-02" db="EMBL/GenBank/DDBJ databases">
        <title>Complete DNA sequence of /Kuraishia capsulata/ illustrates novel genomic features among budding yeasts (/Saccharomycotina/).</title>
        <authorList>
            <person name="Morales L."/>
            <person name="Noel B."/>
            <person name="Porcel B."/>
            <person name="Marcet-Houben M."/>
            <person name="Hullo M-F."/>
            <person name="Sacerdot C."/>
            <person name="Tekaia F."/>
            <person name="Leh-Louis V."/>
            <person name="Despons L."/>
            <person name="Khanna V."/>
            <person name="Aury J-M."/>
            <person name="Barbe V."/>
            <person name="Couloux A."/>
            <person name="Labadie K."/>
            <person name="Pelletier E."/>
            <person name="Souciet J-L."/>
            <person name="Boekhout T."/>
            <person name="Gabaldon T."/>
            <person name="Wincker P."/>
            <person name="Dujon B."/>
        </authorList>
    </citation>
    <scope>NUCLEOTIDE SEQUENCE</scope>
    <source>
        <strain evidence="8">CBS 1993</strain>
    </source>
</reference>
<keyword evidence="9" id="KW-1185">Reference proteome</keyword>
<dbReference type="Proteomes" id="UP000019384">
    <property type="component" value="Unassembled WGS sequence"/>
</dbReference>
<dbReference type="EMBL" id="HG793128">
    <property type="protein sequence ID" value="CDK27314.1"/>
    <property type="molecule type" value="Genomic_DNA"/>
</dbReference>
<evidence type="ECO:0000313" key="8">
    <source>
        <dbReference type="EMBL" id="CDK27314.1"/>
    </source>
</evidence>
<dbReference type="RefSeq" id="XP_022459309.1">
    <property type="nucleotide sequence ID" value="XM_022601692.1"/>
</dbReference>
<dbReference type="GO" id="GO:0050660">
    <property type="term" value="F:flavin adenine dinucleotide binding"/>
    <property type="evidence" value="ECO:0007669"/>
    <property type="project" value="InterPro"/>
</dbReference>
<dbReference type="HOGENOM" id="CLU_007831_2_2_1"/>
<keyword evidence="3" id="KW-0285">Flavoprotein</keyword>
<dbReference type="InterPro" id="IPR020595">
    <property type="entry name" value="MnmG-rel_CS"/>
</dbReference>
<feature type="domain" description="tRNA uridine 5-carboxymethylaminomethyl modification enzyme C-terminal subdomain" evidence="7">
    <location>
        <begin position="580"/>
        <end position="650"/>
    </location>
</feature>
<dbReference type="GO" id="GO:0005739">
    <property type="term" value="C:mitochondrion"/>
    <property type="evidence" value="ECO:0007669"/>
    <property type="project" value="EnsemblFungi"/>
</dbReference>
<dbReference type="InterPro" id="IPR049312">
    <property type="entry name" value="GIDA_C_N"/>
</dbReference>
<dbReference type="InterPro" id="IPR044920">
    <property type="entry name" value="MnmG_C_subdom_sf"/>
</dbReference>
<dbReference type="NCBIfam" id="TIGR00136">
    <property type="entry name" value="mnmG_gidA"/>
    <property type="match status" value="1"/>
</dbReference>
<dbReference type="InterPro" id="IPR004416">
    <property type="entry name" value="MnmG"/>
</dbReference>
<keyword evidence="5" id="KW-0274">FAD</keyword>
<dbReference type="FunFam" id="3.50.50.60:FF:000145">
    <property type="entry name" value="tRNA uridine 5-carboxymethylaminomethyl modification enzyme"/>
    <property type="match status" value="1"/>
</dbReference>
<keyword evidence="4" id="KW-0819">tRNA processing</keyword>
<evidence type="ECO:0000256" key="1">
    <source>
        <dbReference type="ARBA" id="ARBA00001974"/>
    </source>
</evidence>
<evidence type="ECO:0000256" key="2">
    <source>
        <dbReference type="ARBA" id="ARBA00007653"/>
    </source>
</evidence>
<protein>
    <recommendedName>
        <fullName evidence="7">tRNA uridine 5-carboxymethylaminomethyl modification enzyme C-terminal subdomain domain-containing protein</fullName>
    </recommendedName>
</protein>
<evidence type="ECO:0000259" key="7">
    <source>
        <dbReference type="SMART" id="SM01228"/>
    </source>
</evidence>
<dbReference type="GeneID" id="34520697"/>
<dbReference type="PROSITE" id="PS01280">
    <property type="entry name" value="GIDA_1"/>
    <property type="match status" value="1"/>
</dbReference>
<dbReference type="Gene3D" id="1.10.150.570">
    <property type="entry name" value="GidA associated domain, C-terminal subdomain"/>
    <property type="match status" value="1"/>
</dbReference>
<reference evidence="8" key="1">
    <citation type="submission" date="2013-12" db="EMBL/GenBank/DDBJ databases">
        <authorList>
            <person name="Genoscope - CEA"/>
        </authorList>
    </citation>
    <scope>NUCLEOTIDE SEQUENCE</scope>
    <source>
        <strain evidence="8">CBS 1993</strain>
    </source>
</reference>
<dbReference type="OrthoDB" id="3329at2759"/>
<dbReference type="Pfam" id="PF01134">
    <property type="entry name" value="GIDA"/>
    <property type="match status" value="1"/>
</dbReference>
<evidence type="ECO:0000313" key="9">
    <source>
        <dbReference type="Proteomes" id="UP000019384"/>
    </source>
</evidence>
<dbReference type="HAMAP" id="MF_00129">
    <property type="entry name" value="MnmG_GidA"/>
    <property type="match status" value="1"/>
</dbReference>
<evidence type="ECO:0000256" key="5">
    <source>
        <dbReference type="ARBA" id="ARBA00022827"/>
    </source>
</evidence>
<name>W6MLD6_9ASCO</name>
<dbReference type="GO" id="GO:0030488">
    <property type="term" value="P:tRNA methylation"/>
    <property type="evidence" value="ECO:0007669"/>
    <property type="project" value="TreeGrafter"/>
</dbReference>
<dbReference type="Pfam" id="PF13932">
    <property type="entry name" value="SAM_GIDA_C"/>
    <property type="match status" value="1"/>
</dbReference>
<dbReference type="GO" id="GO:0070899">
    <property type="term" value="P:mitochondrial tRNA wobble uridine modification"/>
    <property type="evidence" value="ECO:0007669"/>
    <property type="project" value="EnsemblFungi"/>
</dbReference>
<dbReference type="SUPFAM" id="SSF51905">
    <property type="entry name" value="FAD/NAD(P)-binding domain"/>
    <property type="match status" value="1"/>
</dbReference>
<dbReference type="InterPro" id="IPR036188">
    <property type="entry name" value="FAD/NAD-bd_sf"/>
</dbReference>
<evidence type="ECO:0000256" key="3">
    <source>
        <dbReference type="ARBA" id="ARBA00022630"/>
    </source>
</evidence>
<dbReference type="PANTHER" id="PTHR11806:SF0">
    <property type="entry name" value="PROTEIN MTO1 HOMOLOG, MITOCHONDRIAL"/>
    <property type="match status" value="1"/>
</dbReference>
<dbReference type="InterPro" id="IPR040131">
    <property type="entry name" value="MnmG_N"/>
</dbReference>
<sequence length="679" mass="75393">MFRNFRYIRRSPSVFKRSIYITADLSAALKDSPSHNVIVIGAGHAGIEAASGSARTGVKTTLVTPDLTKIGTCSCNPSMGGIGKGTLLKEVDALDGVSGRITDQAGIQFKVLNSSKGPAVWGHRAQIDRELYLNAMQKEIFDYPNLNVLKGKVEDLIIEPSNSEDFDGRKYGRVCGVILDDGNVLKAEKVVITTGTFLGGEIHIGLTAYPAGRIGEDATFGLSKTLADAGFRLGRLKTGTPPRISSKSIDYTNLSPQKGDDPPHPMSFMNDDVTIKDQVLCHLTRTTKEMRDLILANLDKSIHIRETVKGPRYCPSIESKMIRFHDKEEHQVWLEPEGLDTDIVYPNGISCTMPADIQLQMLKLIRGLENVEMLQPGYGVEYDYVDPKELKQTLETKLIDGLFLAGQINGTTGYEEAAAQGCIAGINAGLSKLQKDPLILTRADGLTGVLIDDLITKGVEEPYRMFTSRSEFRVSLRPDNADLRLTEMGRRAGCVSDSRWELFSKEKKQYEESLKFLKDFNLGSYDWRKLGFKVAQDGKKKSAFEILRFDNIDAESLATKIPYDLTGLSRRVLFKLTVDGKYEGFLKRERAYVAAFQADENIILPPMDYTGLSCFSSEAQSLLNTIQPRTIGQARRIQGITPSSVFELYRLSKLAQKQTSSSSLIEEKIMQQHMHDITI</sequence>
<proteinExistence type="inferred from homology"/>
<dbReference type="InterPro" id="IPR047001">
    <property type="entry name" value="MnmG_C_subdom"/>
</dbReference>
<dbReference type="STRING" id="1382522.W6MLD6"/>
<dbReference type="InterPro" id="IPR026904">
    <property type="entry name" value="MnmG_C"/>
</dbReference>